<evidence type="ECO:0000256" key="3">
    <source>
        <dbReference type="ARBA" id="ARBA00022989"/>
    </source>
</evidence>
<comment type="subcellular location">
    <subcellularLocation>
        <location evidence="1">Membrane</location>
    </subcellularLocation>
</comment>
<dbReference type="InterPro" id="IPR000276">
    <property type="entry name" value="GPCR_Rhodpsn"/>
</dbReference>
<feature type="transmembrane region" description="Helical" evidence="5">
    <location>
        <begin position="170"/>
        <end position="192"/>
    </location>
</feature>
<dbReference type="InterPro" id="IPR017452">
    <property type="entry name" value="GPCR_Rhodpsn_7TM"/>
</dbReference>
<sequence>MFAAGISDKGPTAIRFVPPRSKVNSDFYMKHVLKPLFKKNIPKLYGKQAKSVALHHDSAAAHTALTTVRFLQDNNYRFISAADWPFNSPDLSPINYSINGIFKKLSTNLGPSPDSVIIQETSNNNGMATVHRDLQNNASLNNSSFTTNYSVPTRGNCTLTSSQLMSLNGLPLILTGIIAAAQLFNLIIFHLWRQKEPFVLFHVALAYYSLFIGILAAGTPIVRMFPWSERVSVPLTITLLNCFEFIRTLSLVTLLCISADRWLSVEFAVKYRAHISKKRVRQVIAVSWFVTAVLDWPGAVLNWPYYQAFCYRPPIDTGSGIGRLVWKIFTGPLIVALLLLCQGRIIFTAVRLKSRQLLSRARTRSIAVAAAPSVHHPMVRIVWSSLRASMVILLAVVISEVPFMVFANGSFGGDSVMSSEDKLLPGDERQPLEFVRTLSLVTLLCISADRWLSVEFAVKYRAHISKERVRQVIAVSWFVTAVLDWPGAVLNWPYYQTFCYRPPIDTGSGIGRLVWKIFTGPLIVALLLLCQGRIIFIAWRGSLRASMVILLAAVISEVPFMVFANGSFGSDSVVVHFIFMLPLLQHIYSPAVYLAFFPQFRAIVCGRRQLPQRAEVGESVSSGQHRNIPRVLHFCVERKSLAMLPL</sequence>
<dbReference type="PROSITE" id="PS00237">
    <property type="entry name" value="G_PROTEIN_RECEP_F1_1"/>
    <property type="match status" value="2"/>
</dbReference>
<dbReference type="PANTHER" id="PTHR45698">
    <property type="entry name" value="TRACE AMINE-ASSOCIATED RECEPTOR 19N-RELATED"/>
    <property type="match status" value="1"/>
</dbReference>
<evidence type="ECO:0000259" key="6">
    <source>
        <dbReference type="PROSITE" id="PS50262"/>
    </source>
</evidence>
<accession>A0A9X6ND69</accession>
<evidence type="ECO:0000256" key="2">
    <source>
        <dbReference type="ARBA" id="ARBA00022692"/>
    </source>
</evidence>
<name>A0A9X6ND69_HYPEX</name>
<feature type="transmembrane region" description="Helical" evidence="5">
    <location>
        <begin position="514"/>
        <end position="536"/>
    </location>
</feature>
<evidence type="ECO:0000313" key="7">
    <source>
        <dbReference type="EMBL" id="OWA51775.1"/>
    </source>
</evidence>
<keyword evidence="8" id="KW-1185">Reference proteome</keyword>
<feature type="transmembrane region" description="Helical" evidence="5">
    <location>
        <begin position="548"/>
        <end position="568"/>
    </location>
</feature>
<feature type="transmembrane region" description="Helical" evidence="5">
    <location>
        <begin position="388"/>
        <end position="407"/>
    </location>
</feature>
<dbReference type="GO" id="GO:0004930">
    <property type="term" value="F:G protein-coupled receptor activity"/>
    <property type="evidence" value="ECO:0007669"/>
    <property type="project" value="InterPro"/>
</dbReference>
<proteinExistence type="predicted"/>
<feature type="transmembrane region" description="Helical" evidence="5">
    <location>
        <begin position="434"/>
        <end position="452"/>
    </location>
</feature>
<feature type="transmembrane region" description="Helical" evidence="5">
    <location>
        <begin position="199"/>
        <end position="225"/>
    </location>
</feature>
<protein>
    <recommendedName>
        <fullName evidence="6">G-protein coupled receptors family 1 profile domain-containing protein</fullName>
    </recommendedName>
</protein>
<keyword evidence="2 5" id="KW-0812">Transmembrane</keyword>
<dbReference type="Proteomes" id="UP000192578">
    <property type="component" value="Unassembled WGS sequence"/>
</dbReference>
<dbReference type="EMBL" id="MTYJ01000239">
    <property type="protein sequence ID" value="OWA51775.1"/>
    <property type="molecule type" value="Genomic_DNA"/>
</dbReference>
<dbReference type="InterPro" id="IPR036397">
    <property type="entry name" value="RNaseH_sf"/>
</dbReference>
<gene>
    <name evidence="7" type="ORF">BV898_16242</name>
</gene>
<feature type="transmembrane region" description="Helical" evidence="5">
    <location>
        <begin position="472"/>
        <end position="494"/>
    </location>
</feature>
<feature type="transmembrane region" description="Helical" evidence="5">
    <location>
        <begin position="283"/>
        <end position="305"/>
    </location>
</feature>
<dbReference type="OrthoDB" id="8192496at2759"/>
<feature type="transmembrane region" description="Helical" evidence="5">
    <location>
        <begin position="245"/>
        <end position="263"/>
    </location>
</feature>
<dbReference type="Gene3D" id="1.20.1070.10">
    <property type="entry name" value="Rhodopsin 7-helix transmembrane proteins"/>
    <property type="match status" value="2"/>
</dbReference>
<dbReference type="PANTHER" id="PTHR45698:SF1">
    <property type="entry name" value="TRACE AMINE-ASSOCIATED RECEPTOR 13C-LIKE"/>
    <property type="match status" value="1"/>
</dbReference>
<dbReference type="Gene3D" id="3.30.420.10">
    <property type="entry name" value="Ribonuclease H-like superfamily/Ribonuclease H"/>
    <property type="match status" value="1"/>
</dbReference>
<feature type="transmembrane region" description="Helical" evidence="5">
    <location>
        <begin position="574"/>
        <end position="597"/>
    </location>
</feature>
<evidence type="ECO:0000313" key="8">
    <source>
        <dbReference type="Proteomes" id="UP000192578"/>
    </source>
</evidence>
<dbReference type="PROSITE" id="PS50262">
    <property type="entry name" value="G_PROTEIN_RECEP_F1_2"/>
    <property type="match status" value="1"/>
</dbReference>
<comment type="caution">
    <text evidence="7">The sequence shown here is derived from an EMBL/GenBank/DDBJ whole genome shotgun (WGS) entry which is preliminary data.</text>
</comment>
<reference evidence="8" key="1">
    <citation type="submission" date="2017-01" db="EMBL/GenBank/DDBJ databases">
        <title>Comparative genomics of anhydrobiosis in the tardigrade Hypsibius dujardini.</title>
        <authorList>
            <person name="Yoshida Y."/>
            <person name="Koutsovoulos G."/>
            <person name="Laetsch D."/>
            <person name="Stevens L."/>
            <person name="Kumar S."/>
            <person name="Horikawa D."/>
            <person name="Ishino K."/>
            <person name="Komine S."/>
            <person name="Tomita M."/>
            <person name="Blaxter M."/>
            <person name="Arakawa K."/>
        </authorList>
    </citation>
    <scope>NUCLEOTIDE SEQUENCE [LARGE SCALE GENOMIC DNA]</scope>
    <source>
        <strain evidence="8">Z151</strain>
    </source>
</reference>
<dbReference type="AlphaFoldDB" id="A0A9X6ND69"/>
<feature type="transmembrane region" description="Helical" evidence="5">
    <location>
        <begin position="325"/>
        <end position="347"/>
    </location>
</feature>
<feature type="domain" description="G-protein coupled receptors family 1 profile" evidence="6">
    <location>
        <begin position="169"/>
        <end position="406"/>
    </location>
</feature>
<dbReference type="GO" id="GO:0016020">
    <property type="term" value="C:membrane"/>
    <property type="evidence" value="ECO:0007669"/>
    <property type="project" value="UniProtKB-SubCell"/>
</dbReference>
<keyword evidence="4 5" id="KW-0472">Membrane</keyword>
<dbReference type="SUPFAM" id="SSF81321">
    <property type="entry name" value="Family A G protein-coupled receptor-like"/>
    <property type="match status" value="2"/>
</dbReference>
<dbReference type="GO" id="GO:0003676">
    <property type="term" value="F:nucleic acid binding"/>
    <property type="evidence" value="ECO:0007669"/>
    <property type="project" value="InterPro"/>
</dbReference>
<organism evidence="7 8">
    <name type="scientific">Hypsibius exemplaris</name>
    <name type="common">Freshwater tardigrade</name>
    <dbReference type="NCBI Taxonomy" id="2072580"/>
    <lineage>
        <taxon>Eukaryota</taxon>
        <taxon>Metazoa</taxon>
        <taxon>Ecdysozoa</taxon>
        <taxon>Tardigrada</taxon>
        <taxon>Eutardigrada</taxon>
        <taxon>Parachela</taxon>
        <taxon>Hypsibioidea</taxon>
        <taxon>Hypsibiidae</taxon>
        <taxon>Hypsibius</taxon>
    </lineage>
</organism>
<evidence type="ECO:0000256" key="4">
    <source>
        <dbReference type="ARBA" id="ARBA00023136"/>
    </source>
</evidence>
<evidence type="ECO:0000256" key="1">
    <source>
        <dbReference type="ARBA" id="ARBA00004370"/>
    </source>
</evidence>
<evidence type="ECO:0000256" key="5">
    <source>
        <dbReference type="SAM" id="Phobius"/>
    </source>
</evidence>
<keyword evidence="3 5" id="KW-1133">Transmembrane helix</keyword>